<name>C5X256_SORBI</name>
<evidence type="ECO:0000313" key="14">
    <source>
        <dbReference type="Proteomes" id="UP000000768"/>
    </source>
</evidence>
<dbReference type="InterPro" id="IPR003106">
    <property type="entry name" value="Leu_zip_homeo"/>
</dbReference>
<evidence type="ECO:0000256" key="9">
    <source>
        <dbReference type="RuleBase" id="RU000682"/>
    </source>
</evidence>
<feature type="compositionally biased region" description="Pro residues" evidence="11">
    <location>
        <begin position="85"/>
        <end position="96"/>
    </location>
</feature>
<dbReference type="Proteomes" id="UP000000768">
    <property type="component" value="Chromosome 2"/>
</dbReference>
<dbReference type="AlphaFoldDB" id="C5X256"/>
<accession>C5X256</accession>
<dbReference type="GO" id="GO:0005634">
    <property type="term" value="C:nucleus"/>
    <property type="evidence" value="ECO:0007669"/>
    <property type="project" value="UniProtKB-SubCell"/>
</dbReference>
<proteinExistence type="inferred from homology"/>
<evidence type="ECO:0000256" key="4">
    <source>
        <dbReference type="ARBA" id="ARBA00023125"/>
    </source>
</evidence>
<dbReference type="PANTHER" id="PTHR45714:SF39">
    <property type="entry name" value="HOMEOBOX-LEUCINE ZIPPER PROTEIN HAT14"/>
    <property type="match status" value="1"/>
</dbReference>
<reference evidence="13 14" key="1">
    <citation type="journal article" date="2009" name="Nature">
        <title>The Sorghum bicolor genome and the diversification of grasses.</title>
        <authorList>
            <person name="Paterson A.H."/>
            <person name="Bowers J.E."/>
            <person name="Bruggmann R."/>
            <person name="Dubchak I."/>
            <person name="Grimwood J."/>
            <person name="Gundlach H."/>
            <person name="Haberer G."/>
            <person name="Hellsten U."/>
            <person name="Mitros T."/>
            <person name="Poliakov A."/>
            <person name="Schmutz J."/>
            <person name="Spannagl M."/>
            <person name="Tang H."/>
            <person name="Wang X."/>
            <person name="Wicker T."/>
            <person name="Bharti A.K."/>
            <person name="Chapman J."/>
            <person name="Feltus F.A."/>
            <person name="Gowik U."/>
            <person name="Grigoriev I.V."/>
            <person name="Lyons E."/>
            <person name="Maher C.A."/>
            <person name="Martis M."/>
            <person name="Narechania A."/>
            <person name="Otillar R.P."/>
            <person name="Penning B.W."/>
            <person name="Salamov A.A."/>
            <person name="Wang Y."/>
            <person name="Zhang L."/>
            <person name="Carpita N.C."/>
            <person name="Freeling M."/>
            <person name="Gingle A.R."/>
            <person name="Hash C.T."/>
            <person name="Keller B."/>
            <person name="Klein P."/>
            <person name="Kresovich S."/>
            <person name="McCann M.C."/>
            <person name="Ming R."/>
            <person name="Peterson D.G."/>
            <person name="Mehboob-ur-Rahman"/>
            <person name="Ware D."/>
            <person name="Westhoff P."/>
            <person name="Mayer K.F."/>
            <person name="Messing J."/>
            <person name="Rokhsar D.S."/>
        </authorList>
    </citation>
    <scope>NUCLEOTIDE SEQUENCE [LARGE SCALE GENOMIC DNA]</scope>
    <source>
        <strain evidence="14">cv. BTx623</strain>
    </source>
</reference>
<feature type="compositionally biased region" description="Low complexity" evidence="11">
    <location>
        <begin position="137"/>
        <end position="151"/>
    </location>
</feature>
<dbReference type="InterPro" id="IPR009057">
    <property type="entry name" value="Homeodomain-like_sf"/>
</dbReference>
<keyword evidence="7 8" id="KW-0539">Nucleus</keyword>
<feature type="region of interest" description="Disordered" evidence="11">
    <location>
        <begin position="308"/>
        <end position="341"/>
    </location>
</feature>
<dbReference type="SUPFAM" id="SSF46689">
    <property type="entry name" value="Homeodomain-like"/>
    <property type="match status" value="1"/>
</dbReference>
<dbReference type="Gramene" id="EER98990">
    <property type="protein sequence ID" value="EER98990"/>
    <property type="gene ID" value="SORBI_3002G220300"/>
</dbReference>
<dbReference type="SMART" id="SM00340">
    <property type="entry name" value="HALZ"/>
    <property type="match status" value="1"/>
</dbReference>
<keyword evidence="10" id="KW-0175">Coiled coil</keyword>
<sequence length="369" mass="39125">MELGLSLGETMADAGRDLVLGLGMGVVGVRREEEAAERGSRRDRDARRELEFGTTGWCGARSSPEPPAVRLTLLPGLVPRLGGLPWPPPPPPPPPSSETNRHLEASTTRGFDVNRAPSLSVAGAAAAEEDEEHDEAGAAAASSSPNNSAGSFPTDFSAQGGQVAPGGGGDRGACSRASDDDDGGSARKKLRLSKEQSAFLEESFKEHATLNPKQKLALAKQLNLRPRQVEVWFQNRRARTKLKQTEVDCEYLKRCCETLTEENRRLQKELAELRALKTVHPFYMHLPATTLSMCPSCERVASNSSAPAVAPVAPASSPSPAATGIAASSAPSEQQRPSSFAALFSSPLNRPLVAAQAQPQPRPQAPASS</sequence>
<dbReference type="FunCoup" id="C5X256">
    <property type="interactions" value="82"/>
</dbReference>
<dbReference type="PANTHER" id="PTHR45714">
    <property type="entry name" value="HOMEOBOX-LEUCINE ZIPPER PROTEIN HAT14"/>
    <property type="match status" value="1"/>
</dbReference>
<dbReference type="EMBL" id="CM000761">
    <property type="protein sequence ID" value="EER98990.1"/>
    <property type="molecule type" value="Genomic_DNA"/>
</dbReference>
<evidence type="ECO:0000259" key="12">
    <source>
        <dbReference type="PROSITE" id="PS50071"/>
    </source>
</evidence>
<feature type="region of interest" description="Disordered" evidence="11">
    <location>
        <begin position="82"/>
        <end position="189"/>
    </location>
</feature>
<keyword evidence="6" id="KW-0804">Transcription</keyword>
<keyword evidence="3" id="KW-0805">Transcription regulation</keyword>
<dbReference type="FunFam" id="1.10.10.60:FF:000577">
    <property type="entry name" value="Homeobox-leucine zipper protein 18"/>
    <property type="match status" value="1"/>
</dbReference>
<feature type="compositionally biased region" description="Low complexity" evidence="11">
    <location>
        <begin position="116"/>
        <end position="126"/>
    </location>
</feature>
<feature type="domain" description="Homeobox" evidence="12">
    <location>
        <begin position="183"/>
        <end position="243"/>
    </location>
</feature>
<feature type="region of interest" description="Disordered" evidence="11">
    <location>
        <begin position="31"/>
        <end position="66"/>
    </location>
</feature>
<dbReference type="CDD" id="cd00086">
    <property type="entry name" value="homeodomain"/>
    <property type="match status" value="1"/>
</dbReference>
<evidence type="ECO:0000256" key="11">
    <source>
        <dbReference type="SAM" id="MobiDB-lite"/>
    </source>
</evidence>
<dbReference type="InParanoid" id="C5X256"/>
<dbReference type="HOGENOM" id="CLU_049516_1_1_1"/>
<dbReference type="InterPro" id="IPR001356">
    <property type="entry name" value="HD"/>
</dbReference>
<dbReference type="OrthoDB" id="6159439at2759"/>
<feature type="DNA-binding region" description="Homeobox" evidence="8">
    <location>
        <begin position="185"/>
        <end position="244"/>
    </location>
</feature>
<dbReference type="InterPro" id="IPR050762">
    <property type="entry name" value="HD-ZIP_Homeobox_LZ_Class_II"/>
</dbReference>
<protein>
    <recommendedName>
        <fullName evidence="12">Homeobox domain-containing protein</fullName>
    </recommendedName>
</protein>
<feature type="compositionally biased region" description="Low complexity" evidence="11">
    <location>
        <begin position="308"/>
        <end position="332"/>
    </location>
</feature>
<evidence type="ECO:0000313" key="13">
    <source>
        <dbReference type="EMBL" id="EER98990.1"/>
    </source>
</evidence>
<evidence type="ECO:0000256" key="2">
    <source>
        <dbReference type="ARBA" id="ARBA00006074"/>
    </source>
</evidence>
<dbReference type="OMA" id="EFGAGRC"/>
<dbReference type="STRING" id="4558.C5X256"/>
<dbReference type="PROSITE" id="PS00027">
    <property type="entry name" value="HOMEOBOX_1"/>
    <property type="match status" value="1"/>
</dbReference>
<keyword evidence="4 8" id="KW-0238">DNA-binding</keyword>
<gene>
    <name evidence="13" type="ORF">SORBI_3002G220300</name>
</gene>
<dbReference type="Pfam" id="PF00046">
    <property type="entry name" value="Homeodomain"/>
    <property type="match status" value="1"/>
</dbReference>
<comment type="similarity">
    <text evidence="2">Belongs to the HD-ZIP homeobox family. Class II subfamily.</text>
</comment>
<evidence type="ECO:0000256" key="3">
    <source>
        <dbReference type="ARBA" id="ARBA00023015"/>
    </source>
</evidence>
<evidence type="ECO:0000256" key="8">
    <source>
        <dbReference type="PROSITE-ProRule" id="PRU00108"/>
    </source>
</evidence>
<dbReference type="InterPro" id="IPR017970">
    <property type="entry name" value="Homeobox_CS"/>
</dbReference>
<keyword evidence="14" id="KW-1185">Reference proteome</keyword>
<feature type="coiled-coil region" evidence="10">
    <location>
        <begin position="249"/>
        <end position="279"/>
    </location>
</feature>
<evidence type="ECO:0000256" key="5">
    <source>
        <dbReference type="ARBA" id="ARBA00023155"/>
    </source>
</evidence>
<dbReference type="PROSITE" id="PS50071">
    <property type="entry name" value="HOMEOBOX_2"/>
    <property type="match status" value="1"/>
</dbReference>
<evidence type="ECO:0000256" key="7">
    <source>
        <dbReference type="ARBA" id="ARBA00023242"/>
    </source>
</evidence>
<dbReference type="KEGG" id="sbi:8081019"/>
<dbReference type="GO" id="GO:0000981">
    <property type="term" value="F:DNA-binding transcription factor activity, RNA polymerase II-specific"/>
    <property type="evidence" value="ECO:0007669"/>
    <property type="project" value="InterPro"/>
</dbReference>
<feature type="compositionally biased region" description="Basic and acidic residues" evidence="11">
    <location>
        <begin position="31"/>
        <end position="51"/>
    </location>
</feature>
<evidence type="ECO:0000256" key="10">
    <source>
        <dbReference type="SAM" id="Coils"/>
    </source>
</evidence>
<dbReference type="GO" id="GO:0043565">
    <property type="term" value="F:sequence-specific DNA binding"/>
    <property type="evidence" value="ECO:0007669"/>
    <property type="project" value="InterPro"/>
</dbReference>
<organism evidence="13 14">
    <name type="scientific">Sorghum bicolor</name>
    <name type="common">Sorghum</name>
    <name type="synonym">Sorghum vulgare</name>
    <dbReference type="NCBI Taxonomy" id="4558"/>
    <lineage>
        <taxon>Eukaryota</taxon>
        <taxon>Viridiplantae</taxon>
        <taxon>Streptophyta</taxon>
        <taxon>Embryophyta</taxon>
        <taxon>Tracheophyta</taxon>
        <taxon>Spermatophyta</taxon>
        <taxon>Magnoliopsida</taxon>
        <taxon>Liliopsida</taxon>
        <taxon>Poales</taxon>
        <taxon>Poaceae</taxon>
        <taxon>PACMAD clade</taxon>
        <taxon>Panicoideae</taxon>
        <taxon>Andropogonodae</taxon>
        <taxon>Andropogoneae</taxon>
        <taxon>Sorghinae</taxon>
        <taxon>Sorghum</taxon>
    </lineage>
</organism>
<dbReference type="Gene3D" id="1.10.10.60">
    <property type="entry name" value="Homeodomain-like"/>
    <property type="match status" value="1"/>
</dbReference>
<evidence type="ECO:0000256" key="6">
    <source>
        <dbReference type="ARBA" id="ARBA00023163"/>
    </source>
</evidence>
<dbReference type="eggNOG" id="KOG0483">
    <property type="taxonomic scope" value="Eukaryota"/>
</dbReference>
<comment type="subcellular location">
    <subcellularLocation>
        <location evidence="1 8 9">Nucleus</location>
    </subcellularLocation>
</comment>
<evidence type="ECO:0000256" key="1">
    <source>
        <dbReference type="ARBA" id="ARBA00004123"/>
    </source>
</evidence>
<reference evidence="14" key="2">
    <citation type="journal article" date="2018" name="Plant J.">
        <title>The Sorghum bicolor reference genome: improved assembly, gene annotations, a transcriptome atlas, and signatures of genome organization.</title>
        <authorList>
            <person name="McCormick R.F."/>
            <person name="Truong S.K."/>
            <person name="Sreedasyam A."/>
            <person name="Jenkins J."/>
            <person name="Shu S."/>
            <person name="Sims D."/>
            <person name="Kennedy M."/>
            <person name="Amirebrahimi M."/>
            <person name="Weers B.D."/>
            <person name="McKinley B."/>
            <person name="Mattison A."/>
            <person name="Morishige D.T."/>
            <person name="Grimwood J."/>
            <person name="Schmutz J."/>
            <person name="Mullet J.E."/>
        </authorList>
    </citation>
    <scope>NUCLEOTIDE SEQUENCE [LARGE SCALE GENOMIC DNA]</scope>
    <source>
        <strain evidence="14">cv. BTx623</strain>
    </source>
</reference>
<dbReference type="SMART" id="SM00389">
    <property type="entry name" value="HOX"/>
    <property type="match status" value="1"/>
</dbReference>
<keyword evidence="5 8" id="KW-0371">Homeobox</keyword>
<dbReference type="Pfam" id="PF02183">
    <property type="entry name" value="HALZ"/>
    <property type="match status" value="1"/>
</dbReference>